<dbReference type="EMBL" id="BDRX01000048">
    <property type="protein sequence ID" value="GBF94177.1"/>
    <property type="molecule type" value="Genomic_DNA"/>
</dbReference>
<evidence type="ECO:0000313" key="4">
    <source>
        <dbReference type="Proteomes" id="UP000247498"/>
    </source>
</evidence>
<sequence>MLHAAAPRWRLPVAACWPRAHPRRGGTPQPRRAAVAAAAGLLLLCALDSLATGLLLPRHGFYPIRGKWLRWPTQAEWAAAERAKRDMPRAAPPPSLPVWVLSLATSADRRAAMERAWAGANFTYVDALTRETVPPEILETYISRHRRRAAAGDAYQAAKNAIDASHLRLAHRLASEAARAVVVLEDDVEPAEGRDGAATVAAVRAALAQLPADWDIFYLTGASCAVGGFVGPSARIVTRGCTGTYAFAATPRFAMKVLSEAAAAPGTLIDLLFASLVKSGAAAAYAADPPLARHAGWNSTYADDGIRAAVARLPFWEAWRLEGRRRRRRRRRR</sequence>
<dbReference type="InParanoid" id="A0A2V0PAI2"/>
<organism evidence="3 4">
    <name type="scientific">Raphidocelis subcapitata</name>
    <dbReference type="NCBI Taxonomy" id="307507"/>
    <lineage>
        <taxon>Eukaryota</taxon>
        <taxon>Viridiplantae</taxon>
        <taxon>Chlorophyta</taxon>
        <taxon>core chlorophytes</taxon>
        <taxon>Chlorophyceae</taxon>
        <taxon>CS clade</taxon>
        <taxon>Sphaeropleales</taxon>
        <taxon>Selenastraceae</taxon>
        <taxon>Raphidocelis</taxon>
    </lineage>
</organism>
<feature type="transmembrane region" description="Helical" evidence="1">
    <location>
        <begin position="33"/>
        <end position="56"/>
    </location>
</feature>
<protein>
    <recommendedName>
        <fullName evidence="2">Glycosyl transferase family 25 domain-containing protein</fullName>
    </recommendedName>
</protein>
<proteinExistence type="predicted"/>
<accession>A0A2V0PAI2</accession>
<keyword evidence="1" id="KW-0472">Membrane</keyword>
<name>A0A2V0PAI2_9CHLO</name>
<dbReference type="InterPro" id="IPR002654">
    <property type="entry name" value="Glyco_trans_25"/>
</dbReference>
<reference evidence="3 4" key="1">
    <citation type="journal article" date="2018" name="Sci. Rep.">
        <title>Raphidocelis subcapitata (=Pseudokirchneriella subcapitata) provides an insight into genome evolution and environmental adaptations in the Sphaeropleales.</title>
        <authorList>
            <person name="Suzuki S."/>
            <person name="Yamaguchi H."/>
            <person name="Nakajima N."/>
            <person name="Kawachi M."/>
        </authorList>
    </citation>
    <scope>NUCLEOTIDE SEQUENCE [LARGE SCALE GENOMIC DNA]</scope>
    <source>
        <strain evidence="3 4">NIES-35</strain>
    </source>
</reference>
<gene>
    <name evidence="3" type="ORF">Rsub_07164</name>
</gene>
<dbReference type="AlphaFoldDB" id="A0A2V0PAI2"/>
<feature type="domain" description="Glycosyl transferase family 25" evidence="2">
    <location>
        <begin position="97"/>
        <end position="189"/>
    </location>
</feature>
<keyword evidence="1" id="KW-0812">Transmembrane</keyword>
<evidence type="ECO:0000259" key="2">
    <source>
        <dbReference type="Pfam" id="PF01755"/>
    </source>
</evidence>
<keyword evidence="1" id="KW-1133">Transmembrane helix</keyword>
<evidence type="ECO:0000256" key="1">
    <source>
        <dbReference type="SAM" id="Phobius"/>
    </source>
</evidence>
<dbReference type="Pfam" id="PF01755">
    <property type="entry name" value="Glyco_transf_25"/>
    <property type="match status" value="1"/>
</dbReference>
<comment type="caution">
    <text evidence="3">The sequence shown here is derived from an EMBL/GenBank/DDBJ whole genome shotgun (WGS) entry which is preliminary data.</text>
</comment>
<evidence type="ECO:0000313" key="3">
    <source>
        <dbReference type="EMBL" id="GBF94177.1"/>
    </source>
</evidence>
<dbReference type="Proteomes" id="UP000247498">
    <property type="component" value="Unassembled WGS sequence"/>
</dbReference>
<keyword evidence="4" id="KW-1185">Reference proteome</keyword>